<dbReference type="EMBL" id="JARAKF010000003">
    <property type="protein sequence ID" value="MDU9001549.1"/>
    <property type="molecule type" value="Genomic_DNA"/>
</dbReference>
<sequence>MAFGNVEALRRIGIQPGQVLTDLAAVKQQLADQQHAIDCPPRAGGGEPDMDEAVMALGASSPRRLG</sequence>
<organism evidence="1 2">
    <name type="scientific">Streptomyces mirabilis</name>
    <dbReference type="NCBI Taxonomy" id="68239"/>
    <lineage>
        <taxon>Bacteria</taxon>
        <taxon>Bacillati</taxon>
        <taxon>Actinomycetota</taxon>
        <taxon>Actinomycetes</taxon>
        <taxon>Kitasatosporales</taxon>
        <taxon>Streptomycetaceae</taxon>
        <taxon>Streptomyces</taxon>
    </lineage>
</organism>
<accession>A0ABU3V5V3</accession>
<keyword evidence="1" id="KW-0614">Plasmid</keyword>
<dbReference type="RefSeq" id="WP_266944586.1">
    <property type="nucleotide sequence ID" value="NZ_JAPEMK010000002.1"/>
</dbReference>
<dbReference type="Proteomes" id="UP001257627">
    <property type="component" value="Unassembled WGS sequence"/>
</dbReference>
<protein>
    <submittedName>
        <fullName evidence="1">Uncharacterized protein</fullName>
    </submittedName>
</protein>
<proteinExistence type="predicted"/>
<comment type="caution">
    <text evidence="1">The sequence shown here is derived from an EMBL/GenBank/DDBJ whole genome shotgun (WGS) entry which is preliminary data.</text>
</comment>
<evidence type="ECO:0000313" key="2">
    <source>
        <dbReference type="Proteomes" id="UP001257627"/>
    </source>
</evidence>
<evidence type="ECO:0000313" key="1">
    <source>
        <dbReference type="EMBL" id="MDU9001549.1"/>
    </source>
</evidence>
<name>A0ABU3V5V3_9ACTN</name>
<gene>
    <name evidence="1" type="ORF">PU648_56940</name>
</gene>
<reference evidence="1 2" key="1">
    <citation type="submission" date="2023-02" db="EMBL/GenBank/DDBJ databases">
        <authorList>
            <person name="Maleckis M."/>
        </authorList>
    </citation>
    <scope>NUCLEOTIDE SEQUENCE [LARGE SCALE GENOMIC DNA]</scope>
    <source>
        <strain evidence="1 2">P8-A2</strain>
        <plasmid evidence="1">unnamed1</plasmid>
    </source>
</reference>
<geneLocation type="plasmid" evidence="1">
    <name>unnamed1</name>
</geneLocation>
<keyword evidence="2" id="KW-1185">Reference proteome</keyword>